<keyword evidence="3" id="KW-0762">Sugar transport</keyword>
<feature type="domain" description="ABC transporter" evidence="7">
    <location>
        <begin position="281"/>
        <end position="526"/>
    </location>
</feature>
<dbReference type="SMART" id="SM00382">
    <property type="entry name" value="AAA"/>
    <property type="match status" value="2"/>
</dbReference>
<feature type="domain" description="ABC transporter" evidence="7">
    <location>
        <begin position="33"/>
        <end position="268"/>
    </location>
</feature>
<keyword evidence="6 8" id="KW-0067">ATP-binding</keyword>
<gene>
    <name evidence="8" type="primary">rbsA</name>
    <name evidence="8" type="ORF">MES5069_490031</name>
</gene>
<evidence type="ECO:0000259" key="7">
    <source>
        <dbReference type="PROSITE" id="PS50893"/>
    </source>
</evidence>
<dbReference type="InterPro" id="IPR050107">
    <property type="entry name" value="ABC_carbohydrate_import_ATPase"/>
</dbReference>
<evidence type="ECO:0000256" key="4">
    <source>
        <dbReference type="ARBA" id="ARBA00022737"/>
    </source>
</evidence>
<dbReference type="CDD" id="cd03216">
    <property type="entry name" value="ABC_Carb_Monos_I"/>
    <property type="match status" value="1"/>
</dbReference>
<proteinExistence type="inferred from homology"/>
<comment type="caution">
    <text evidence="8">The sequence shown here is derived from an EMBL/GenBank/DDBJ whole genome shotgun (WGS) entry which is preliminary data.</text>
</comment>
<evidence type="ECO:0000313" key="8">
    <source>
        <dbReference type="EMBL" id="CAH2405728.1"/>
    </source>
</evidence>
<dbReference type="EMBL" id="CAKXZT010000145">
    <property type="protein sequence ID" value="CAH2405728.1"/>
    <property type="molecule type" value="Genomic_DNA"/>
</dbReference>
<dbReference type="PROSITE" id="PS00211">
    <property type="entry name" value="ABC_TRANSPORTER_1"/>
    <property type="match status" value="1"/>
</dbReference>
<keyword evidence="5" id="KW-0547">Nucleotide-binding</keyword>
<dbReference type="PANTHER" id="PTHR43790">
    <property type="entry name" value="CARBOHYDRATE TRANSPORT ATP-BINDING PROTEIN MG119-RELATED"/>
    <property type="match status" value="1"/>
</dbReference>
<protein>
    <submittedName>
        <fullName evidence="8">Ribose import ATP-binding protein RbsA 2</fullName>
    </submittedName>
</protein>
<organism evidence="8 9">
    <name type="scientific">Mesorhizobium escarrei</name>
    <dbReference type="NCBI Taxonomy" id="666018"/>
    <lineage>
        <taxon>Bacteria</taxon>
        <taxon>Pseudomonadati</taxon>
        <taxon>Pseudomonadota</taxon>
        <taxon>Alphaproteobacteria</taxon>
        <taxon>Hyphomicrobiales</taxon>
        <taxon>Phyllobacteriaceae</taxon>
        <taxon>Mesorhizobium</taxon>
    </lineage>
</organism>
<dbReference type="GO" id="GO:0005524">
    <property type="term" value="F:ATP binding"/>
    <property type="evidence" value="ECO:0007669"/>
    <property type="project" value="UniProtKB-KW"/>
</dbReference>
<dbReference type="Gene3D" id="3.40.50.300">
    <property type="entry name" value="P-loop containing nucleotide triphosphate hydrolases"/>
    <property type="match status" value="2"/>
</dbReference>
<keyword evidence="4" id="KW-0677">Repeat</keyword>
<dbReference type="InterPro" id="IPR003439">
    <property type="entry name" value="ABC_transporter-like_ATP-bd"/>
</dbReference>
<dbReference type="Proteomes" id="UP001153050">
    <property type="component" value="Unassembled WGS sequence"/>
</dbReference>
<name>A0ABN8K9G9_9HYPH</name>
<evidence type="ECO:0000256" key="5">
    <source>
        <dbReference type="ARBA" id="ARBA00022741"/>
    </source>
</evidence>
<dbReference type="PROSITE" id="PS50893">
    <property type="entry name" value="ABC_TRANSPORTER_2"/>
    <property type="match status" value="2"/>
</dbReference>
<evidence type="ECO:0000256" key="1">
    <source>
        <dbReference type="ARBA" id="ARBA00005417"/>
    </source>
</evidence>
<evidence type="ECO:0000256" key="2">
    <source>
        <dbReference type="ARBA" id="ARBA00022448"/>
    </source>
</evidence>
<comment type="similarity">
    <text evidence="1">Belongs to the ABC transporter superfamily.</text>
</comment>
<dbReference type="InterPro" id="IPR027417">
    <property type="entry name" value="P-loop_NTPase"/>
</dbReference>
<evidence type="ECO:0000313" key="9">
    <source>
        <dbReference type="Proteomes" id="UP001153050"/>
    </source>
</evidence>
<dbReference type="Pfam" id="PF00005">
    <property type="entry name" value="ABC_tran"/>
    <property type="match status" value="2"/>
</dbReference>
<evidence type="ECO:0000256" key="6">
    <source>
        <dbReference type="ARBA" id="ARBA00022840"/>
    </source>
</evidence>
<sequence length="539" mass="57865">MLDRTGRVRAPSTRAISSISTLQGDGVTAAAILEIRDISKSFGAIKALTGVDFTLQRGEIHALCGENGAGKSTLMNIIAGIVQPDEGAIRLEGKNVTITSPSAAQRLGIGLVHQEIALCQDATVAENILMAAINNRRAPLMNFRRLYADAQKIMDLLAPIPVETPVADLSISNQQLVEIAKALTLECRVLMLDEPTAALTETEAQRLFAIVRDLKARGISIIYISHRMAEIFSLCDRVTVFRDGRYVATDPIASVTPNDVVRKMVGREITRLYPQKLSPERRTDRPVLSVENLSYRQGSAGVGFTLRAGEILGIGGLIGAGRSEMVQTVCGLCPKVSGSVELNGEPVSIRTYSDAVRAGLVYLSEDRKASGLFLDLSVASNISALDLRKLTTPLGLLDRRAEAKQATDLVERHGVRMGGIETQVSTLSGGNQQKVAIARLLSVGPKVVILDEPTRGVDVGAKVEIHRLLRDLAERGVGVIVISSELPELIGLSDRVLVIREGAIVGELGADELTEEAIMLLASGVRQQRSNARQVQNVA</sequence>
<keyword evidence="9" id="KW-1185">Reference proteome</keyword>
<keyword evidence="2" id="KW-0813">Transport</keyword>
<dbReference type="PANTHER" id="PTHR43790:SF9">
    <property type="entry name" value="GALACTOFURANOSE TRANSPORTER ATP-BINDING PROTEIN YTFR"/>
    <property type="match status" value="1"/>
</dbReference>
<evidence type="ECO:0000256" key="3">
    <source>
        <dbReference type="ARBA" id="ARBA00022597"/>
    </source>
</evidence>
<dbReference type="SUPFAM" id="SSF52540">
    <property type="entry name" value="P-loop containing nucleoside triphosphate hydrolases"/>
    <property type="match status" value="2"/>
</dbReference>
<accession>A0ABN8K9G9</accession>
<dbReference type="InterPro" id="IPR003593">
    <property type="entry name" value="AAA+_ATPase"/>
</dbReference>
<dbReference type="CDD" id="cd03215">
    <property type="entry name" value="ABC_Carb_Monos_II"/>
    <property type="match status" value="1"/>
</dbReference>
<dbReference type="InterPro" id="IPR017871">
    <property type="entry name" value="ABC_transporter-like_CS"/>
</dbReference>
<reference evidence="8 9" key="1">
    <citation type="submission" date="2022-03" db="EMBL/GenBank/DDBJ databases">
        <authorList>
            <person name="Brunel B."/>
        </authorList>
    </citation>
    <scope>NUCLEOTIDE SEQUENCE [LARGE SCALE GENOMIC DNA]</scope>
    <source>
        <strain evidence="8">STM5069sample</strain>
    </source>
</reference>